<evidence type="ECO:0008006" key="4">
    <source>
        <dbReference type="Google" id="ProtNLM"/>
    </source>
</evidence>
<dbReference type="NCBIfam" id="TIGR02532">
    <property type="entry name" value="IV_pilin_GFxxxE"/>
    <property type="match status" value="1"/>
</dbReference>
<keyword evidence="1" id="KW-0812">Transmembrane</keyword>
<organism evidence="2 3">
    <name type="scientific">Psychromonas marina</name>
    <dbReference type="NCBI Taxonomy" id="88364"/>
    <lineage>
        <taxon>Bacteria</taxon>
        <taxon>Pseudomonadati</taxon>
        <taxon>Pseudomonadota</taxon>
        <taxon>Gammaproteobacteria</taxon>
        <taxon>Alteromonadales</taxon>
        <taxon>Psychromonadaceae</taxon>
        <taxon>Psychromonas</taxon>
    </lineage>
</organism>
<dbReference type="Proteomes" id="UP001157353">
    <property type="component" value="Unassembled WGS sequence"/>
</dbReference>
<feature type="transmembrane region" description="Helical" evidence="1">
    <location>
        <begin position="12"/>
        <end position="31"/>
    </location>
</feature>
<dbReference type="Gene3D" id="3.30.700.10">
    <property type="entry name" value="Glycoprotein, Type 4 Pilin"/>
    <property type="match status" value="1"/>
</dbReference>
<protein>
    <recommendedName>
        <fullName evidence="4">Prepilin-type N-terminal cleavage/methylation domain-containing protein</fullName>
    </recommendedName>
</protein>
<dbReference type="RefSeq" id="WP_284205338.1">
    <property type="nucleotide sequence ID" value="NZ_BSPQ01000019.1"/>
</dbReference>
<sequence>MKKASGFTLIELVIVIIILGILAAVAVPKFIDLQSDARVSALKGVKAALEGGATLTYSKAAIDGVEKLASTFIDINDNDTKDLPVVYGYPTATSAGIGSVIDLSTNDWYTTDGTTATGPMYFYASSAAATYNPAKCNVSYTLGTSPARPTITVNDTDC</sequence>
<dbReference type="EMBL" id="BSPQ01000019">
    <property type="protein sequence ID" value="GLS92241.1"/>
    <property type="molecule type" value="Genomic_DNA"/>
</dbReference>
<dbReference type="PROSITE" id="PS00409">
    <property type="entry name" value="PROKAR_NTER_METHYL"/>
    <property type="match status" value="1"/>
</dbReference>
<name>A0ABQ6E4H0_9GAMM</name>
<evidence type="ECO:0000313" key="2">
    <source>
        <dbReference type="EMBL" id="GLS92241.1"/>
    </source>
</evidence>
<reference evidence="3" key="1">
    <citation type="journal article" date="2019" name="Int. J. Syst. Evol. Microbiol.">
        <title>The Global Catalogue of Microorganisms (GCM) 10K type strain sequencing project: providing services to taxonomists for standard genome sequencing and annotation.</title>
        <authorList>
            <consortium name="The Broad Institute Genomics Platform"/>
            <consortium name="The Broad Institute Genome Sequencing Center for Infectious Disease"/>
            <person name="Wu L."/>
            <person name="Ma J."/>
        </authorList>
    </citation>
    <scope>NUCLEOTIDE SEQUENCE [LARGE SCALE GENOMIC DNA]</scope>
    <source>
        <strain evidence="3">NBRC 103166</strain>
    </source>
</reference>
<gene>
    <name evidence="2" type="ORF">GCM10007916_33110</name>
</gene>
<keyword evidence="1" id="KW-0472">Membrane</keyword>
<keyword evidence="1" id="KW-1133">Transmembrane helix</keyword>
<keyword evidence="3" id="KW-1185">Reference proteome</keyword>
<dbReference type="InterPro" id="IPR045584">
    <property type="entry name" value="Pilin-like"/>
</dbReference>
<comment type="caution">
    <text evidence="2">The sequence shown here is derived from an EMBL/GenBank/DDBJ whole genome shotgun (WGS) entry which is preliminary data.</text>
</comment>
<dbReference type="Pfam" id="PF07963">
    <property type="entry name" value="N_methyl"/>
    <property type="match status" value="1"/>
</dbReference>
<evidence type="ECO:0000256" key="1">
    <source>
        <dbReference type="SAM" id="Phobius"/>
    </source>
</evidence>
<proteinExistence type="predicted"/>
<dbReference type="SUPFAM" id="SSF54523">
    <property type="entry name" value="Pili subunits"/>
    <property type="match status" value="1"/>
</dbReference>
<accession>A0ABQ6E4H0</accession>
<dbReference type="InterPro" id="IPR012902">
    <property type="entry name" value="N_methyl_site"/>
</dbReference>
<evidence type="ECO:0000313" key="3">
    <source>
        <dbReference type="Proteomes" id="UP001157353"/>
    </source>
</evidence>